<reference evidence="2" key="1">
    <citation type="submission" date="2017-02" db="EMBL/GenBank/DDBJ databases">
        <authorList>
            <person name="Daims H."/>
        </authorList>
    </citation>
    <scope>NUCLEOTIDE SEQUENCE [LARGE SCALE GENOMIC DNA]</scope>
</reference>
<proteinExistence type="predicted"/>
<gene>
    <name evidence="1" type="ORF">CRENPOLYSF1_80003</name>
</gene>
<organism evidence="1 2">
    <name type="scientific">Crenothrix polyspora</name>
    <dbReference type="NCBI Taxonomy" id="360316"/>
    <lineage>
        <taxon>Bacteria</taxon>
        <taxon>Pseudomonadati</taxon>
        <taxon>Pseudomonadota</taxon>
        <taxon>Gammaproteobacteria</taxon>
        <taxon>Methylococcales</taxon>
        <taxon>Crenotrichaceae</taxon>
        <taxon>Crenothrix</taxon>
    </lineage>
</organism>
<accession>A0A1R4HHX4</accession>
<dbReference type="Proteomes" id="UP000195667">
    <property type="component" value="Unassembled WGS sequence"/>
</dbReference>
<protein>
    <submittedName>
        <fullName evidence="1">Uncharacterized protein</fullName>
    </submittedName>
</protein>
<dbReference type="AlphaFoldDB" id="A0A1R4HHX4"/>
<name>A0A1R4HHX4_9GAMM</name>
<dbReference type="EMBL" id="FUKI01000159">
    <property type="protein sequence ID" value="SJM95817.1"/>
    <property type="molecule type" value="Genomic_DNA"/>
</dbReference>
<sequence>MSKYKTLIRLEIYLSVYNTGKNIIFYTRGDSACTDSKTEADAESACTK</sequence>
<keyword evidence="2" id="KW-1185">Reference proteome</keyword>
<evidence type="ECO:0000313" key="2">
    <source>
        <dbReference type="Proteomes" id="UP000195667"/>
    </source>
</evidence>
<evidence type="ECO:0000313" key="1">
    <source>
        <dbReference type="EMBL" id="SJM95817.1"/>
    </source>
</evidence>